<keyword evidence="1" id="KW-0808">Transferase</keyword>
<dbReference type="InterPro" id="IPR011004">
    <property type="entry name" value="Trimer_LpxA-like_sf"/>
</dbReference>
<comment type="caution">
    <text evidence="1">The sequence shown here is derived from an EMBL/GenBank/DDBJ whole genome shotgun (WGS) entry which is preliminary data.</text>
</comment>
<dbReference type="RefSeq" id="WP_285521035.1">
    <property type="nucleotide sequence ID" value="NZ_JASNGB010000009.1"/>
</dbReference>
<dbReference type="PANTHER" id="PTHR43300">
    <property type="entry name" value="ACETYLTRANSFERASE"/>
    <property type="match status" value="1"/>
</dbReference>
<accession>A0ABT7JD73</accession>
<keyword evidence="2" id="KW-1185">Reference proteome</keyword>
<organism evidence="1 2">
    <name type="scientific">Deinococcus rhizophilus</name>
    <dbReference type="NCBI Taxonomy" id="3049544"/>
    <lineage>
        <taxon>Bacteria</taxon>
        <taxon>Thermotogati</taxon>
        <taxon>Deinococcota</taxon>
        <taxon>Deinococci</taxon>
        <taxon>Deinococcales</taxon>
        <taxon>Deinococcaceae</taxon>
        <taxon>Deinococcus</taxon>
    </lineage>
</organism>
<name>A0ABT7JD73_9DEIO</name>
<dbReference type="Pfam" id="PF00132">
    <property type="entry name" value="Hexapep"/>
    <property type="match status" value="2"/>
</dbReference>
<sequence>MSDYFAHPTATIDEGAVIGARTKVWHYSHVSTGATIGEGCSLGQNVFVAPNVQIGNGVKIQNNVSVYEGVILEDYVFCGPSMVFTNVRTPRSEFPRNTSADYTPTRVKRGASIGANATIVTGVTLHEGAFVAAGAVVTRDVPAYTIVAGVPARPVGYMSASGDRLEFTDSDTVTDSSGHIYQKVSDTEIRRLK</sequence>
<dbReference type="InterPro" id="IPR001451">
    <property type="entry name" value="Hexapep"/>
</dbReference>
<dbReference type="SUPFAM" id="SSF51161">
    <property type="entry name" value="Trimeric LpxA-like enzymes"/>
    <property type="match status" value="1"/>
</dbReference>
<evidence type="ECO:0000313" key="2">
    <source>
        <dbReference type="Proteomes" id="UP001302059"/>
    </source>
</evidence>
<keyword evidence="1" id="KW-0012">Acyltransferase</keyword>
<dbReference type="EMBL" id="JASNGB010000009">
    <property type="protein sequence ID" value="MDL2343006.1"/>
    <property type="molecule type" value="Genomic_DNA"/>
</dbReference>
<dbReference type="Gene3D" id="2.160.10.10">
    <property type="entry name" value="Hexapeptide repeat proteins"/>
    <property type="match status" value="1"/>
</dbReference>
<protein>
    <submittedName>
        <fullName evidence="1">Acyltransferase</fullName>
        <ecNumber evidence="1">2.3.1.-</ecNumber>
    </submittedName>
</protein>
<reference evidence="1 2" key="1">
    <citation type="submission" date="2023-05" db="EMBL/GenBank/DDBJ databases">
        <authorList>
            <person name="Gao F."/>
        </authorList>
    </citation>
    <scope>NUCLEOTIDE SEQUENCE [LARGE SCALE GENOMIC DNA]</scope>
    <source>
        <strain evidence="1 2">MIMF12</strain>
    </source>
</reference>
<gene>
    <name evidence="1" type="ORF">QOL99_02455</name>
</gene>
<dbReference type="InterPro" id="IPR050179">
    <property type="entry name" value="Trans_hexapeptide_repeat"/>
</dbReference>
<evidence type="ECO:0000313" key="1">
    <source>
        <dbReference type="EMBL" id="MDL2343006.1"/>
    </source>
</evidence>
<dbReference type="GO" id="GO:0016746">
    <property type="term" value="F:acyltransferase activity"/>
    <property type="evidence" value="ECO:0007669"/>
    <property type="project" value="UniProtKB-KW"/>
</dbReference>
<dbReference type="CDD" id="cd03358">
    <property type="entry name" value="LbH_WxcM_N_like"/>
    <property type="match status" value="1"/>
</dbReference>
<dbReference type="Proteomes" id="UP001302059">
    <property type="component" value="Unassembled WGS sequence"/>
</dbReference>
<dbReference type="PANTHER" id="PTHR43300:SF4">
    <property type="entry name" value="ACYL-[ACYL-CARRIER-PROTEIN]--UDP-N-ACETYLGLUCOSAMINE O-ACYLTRANSFERASE"/>
    <property type="match status" value="1"/>
</dbReference>
<dbReference type="EC" id="2.3.1.-" evidence="1"/>
<proteinExistence type="predicted"/>